<evidence type="ECO:0008006" key="25">
    <source>
        <dbReference type="Google" id="ProtNLM"/>
    </source>
</evidence>
<dbReference type="GO" id="GO:0051301">
    <property type="term" value="P:cell division"/>
    <property type="evidence" value="ECO:0007669"/>
    <property type="project" value="UniProtKB-KW"/>
</dbReference>
<evidence type="ECO:0000259" key="19">
    <source>
        <dbReference type="PROSITE" id="PS50056"/>
    </source>
</evidence>
<evidence type="ECO:0000313" key="20">
    <source>
        <dbReference type="EMBL" id="CAF1577113.1"/>
    </source>
</evidence>
<dbReference type="InterPro" id="IPR029260">
    <property type="entry name" value="DSPn"/>
</dbReference>
<evidence type="ECO:0000256" key="9">
    <source>
        <dbReference type="ARBA" id="ARBA00022912"/>
    </source>
</evidence>
<dbReference type="InterPro" id="IPR016130">
    <property type="entry name" value="Tyr_Pase_AS"/>
</dbReference>
<dbReference type="Proteomes" id="UP000663887">
    <property type="component" value="Unassembled WGS sequence"/>
</dbReference>
<dbReference type="Proteomes" id="UP000663855">
    <property type="component" value="Unassembled WGS sequence"/>
</dbReference>
<dbReference type="FunFam" id="3.90.190.10:FF:000006">
    <property type="entry name" value="Dual specificity protein phosphatase CDC14B"/>
    <property type="match status" value="1"/>
</dbReference>
<evidence type="ECO:0000313" key="22">
    <source>
        <dbReference type="EMBL" id="CAF2082094.1"/>
    </source>
</evidence>
<keyword evidence="13" id="KW-0131">Cell cycle</keyword>
<evidence type="ECO:0000256" key="16">
    <source>
        <dbReference type="ARBA" id="ARBA00048336"/>
    </source>
</evidence>
<feature type="domain" description="Tyrosine-protein phosphatase" evidence="18">
    <location>
        <begin position="188"/>
        <end position="346"/>
    </location>
</feature>
<dbReference type="InterPro" id="IPR050561">
    <property type="entry name" value="PTP"/>
</dbReference>
<comment type="caution">
    <text evidence="20">The sequence shown here is derived from an EMBL/GenBank/DDBJ whole genome shotgun (WGS) entry which is preliminary data.</text>
</comment>
<evidence type="ECO:0000256" key="15">
    <source>
        <dbReference type="ARBA" id="ARBA00047761"/>
    </source>
</evidence>
<sequence length="627" mass="70498">MIDGSAGGNGSETDIIGSASEILKDRLYFATLRIKPKSTGNTHYFCIDDEFIYENFYADFGPLNLAVVHRFCTKLNKKLNNSTLAHKRIIHFTTFDPKKRANAAFLIAAYSIIYLKRTPEEAYKPLVSGINAAHPFLPFRDASLGSSSYNLTLLDTLQGLYKAMLHGFFDFENFDLDEYEHYEKVENGDLNWIVPRKLLAFSGPHAKSKIENGYPLHAPEAYFTYFRKRNVSTIVRLNKKIYDSKRFVDAGFDHFELFFNDGSTPSDAIALKFLNIVEQAKGAVAVHCKAGLGRTGTLIGAYLMKHYKFTAAEVIAWLRVCRPGSVIGPQQNFLEEKQAWLWSLGDTFRIKDRPRYTSYFGTNSSMDTIGPNPLRYSIGDNNNHNEEENEGEITQGDRLNEIKARRMQHHHITPAPTWAPPNTNATSSLTIVTRPLFATSASDDEQVTPLQAYNRRVNATSINTDEFYESTMFTTALLHRFNPPITYKRTYTPMNSVGTMPAQNLSMTMGPSTGVRRSYGPMPNTSSNIIPPSNTRKPRSYVSSATSIMKTPMYPSGRYISTITNNNNNNLGTALTISDSDNRDPVSSAILKVSSNQPYRGKSQLTNTTSLPTHSYYTRSKSSYSKY</sequence>
<keyword evidence="11" id="KW-0539">Nucleus</keyword>
<dbReference type="InterPro" id="IPR003595">
    <property type="entry name" value="Tyr_Pase_cat"/>
</dbReference>
<feature type="compositionally biased region" description="Polar residues" evidence="17">
    <location>
        <begin position="597"/>
        <end position="613"/>
    </location>
</feature>
<feature type="compositionally biased region" description="Low complexity" evidence="17">
    <location>
        <begin position="615"/>
        <end position="627"/>
    </location>
</feature>
<evidence type="ECO:0000256" key="1">
    <source>
        <dbReference type="ARBA" id="ARBA00004123"/>
    </source>
</evidence>
<dbReference type="InterPro" id="IPR029021">
    <property type="entry name" value="Prot-tyrosine_phosphatase-like"/>
</dbReference>
<proteinExistence type="inferred from homology"/>
<dbReference type="GO" id="GO:0060091">
    <property type="term" value="C:kinocilium"/>
    <property type="evidence" value="ECO:0007669"/>
    <property type="project" value="UniProtKB-SubCell"/>
</dbReference>
<evidence type="ECO:0000259" key="18">
    <source>
        <dbReference type="PROSITE" id="PS50054"/>
    </source>
</evidence>
<evidence type="ECO:0000256" key="8">
    <source>
        <dbReference type="ARBA" id="ARBA00022801"/>
    </source>
</evidence>
<evidence type="ECO:0000256" key="4">
    <source>
        <dbReference type="ARBA" id="ARBA00007315"/>
    </source>
</evidence>
<dbReference type="PROSITE" id="PS00383">
    <property type="entry name" value="TYR_PHOSPHATASE_1"/>
    <property type="match status" value="1"/>
</dbReference>
<dbReference type="GO" id="GO:0004722">
    <property type="term" value="F:protein serine/threonine phosphatase activity"/>
    <property type="evidence" value="ECO:0007669"/>
    <property type="project" value="UniProtKB-EC"/>
</dbReference>
<keyword evidence="8" id="KW-0378">Hydrolase</keyword>
<dbReference type="Pfam" id="PF14671">
    <property type="entry name" value="DSPn"/>
    <property type="match status" value="1"/>
</dbReference>
<dbReference type="Proteomes" id="UP000663824">
    <property type="component" value="Unassembled WGS sequence"/>
</dbReference>
<dbReference type="InterPro" id="IPR020422">
    <property type="entry name" value="TYR_PHOSPHATASE_DUAL_dom"/>
</dbReference>
<evidence type="ECO:0000256" key="7">
    <source>
        <dbReference type="ARBA" id="ARBA00022618"/>
    </source>
</evidence>
<dbReference type="CDD" id="cd17657">
    <property type="entry name" value="CDC14_N"/>
    <property type="match status" value="1"/>
</dbReference>
<comment type="similarity">
    <text evidence="4">Belongs to the protein-tyrosine phosphatase family. Non-receptor class CDC14 subfamily.</text>
</comment>
<evidence type="ECO:0000256" key="11">
    <source>
        <dbReference type="ARBA" id="ARBA00023242"/>
    </source>
</evidence>
<dbReference type="PROSITE" id="PS50054">
    <property type="entry name" value="TYR_PHOSPHATASE_DUAL"/>
    <property type="match status" value="1"/>
</dbReference>
<evidence type="ECO:0000313" key="21">
    <source>
        <dbReference type="EMBL" id="CAF2048939.1"/>
    </source>
</evidence>
<evidence type="ECO:0000256" key="12">
    <source>
        <dbReference type="ARBA" id="ARBA00023273"/>
    </source>
</evidence>
<keyword evidence="9" id="KW-0904">Protein phosphatase</keyword>
<comment type="catalytic activity">
    <reaction evidence="16">
        <text>O-phospho-L-threonyl-[protein] + H2O = L-threonyl-[protein] + phosphate</text>
        <dbReference type="Rhea" id="RHEA:47004"/>
        <dbReference type="Rhea" id="RHEA-COMP:11060"/>
        <dbReference type="Rhea" id="RHEA-COMP:11605"/>
        <dbReference type="ChEBI" id="CHEBI:15377"/>
        <dbReference type="ChEBI" id="CHEBI:30013"/>
        <dbReference type="ChEBI" id="CHEBI:43474"/>
        <dbReference type="ChEBI" id="CHEBI:61977"/>
        <dbReference type="EC" id="3.1.3.16"/>
    </reaction>
</comment>
<reference evidence="20" key="1">
    <citation type="submission" date="2021-02" db="EMBL/GenBank/DDBJ databases">
        <authorList>
            <person name="Nowell W R."/>
        </authorList>
    </citation>
    <scope>NUCLEOTIDE SEQUENCE</scope>
</reference>
<evidence type="ECO:0000256" key="6">
    <source>
        <dbReference type="ARBA" id="ARBA00022553"/>
    </source>
</evidence>
<evidence type="ECO:0000313" key="23">
    <source>
        <dbReference type="EMBL" id="CAF2098057.1"/>
    </source>
</evidence>
<dbReference type="Gene3D" id="3.90.190.10">
    <property type="entry name" value="Protein tyrosine phosphatase superfamily"/>
    <property type="match status" value="2"/>
</dbReference>
<dbReference type="GO" id="GO:0005634">
    <property type="term" value="C:nucleus"/>
    <property type="evidence" value="ECO:0007669"/>
    <property type="project" value="UniProtKB-SubCell"/>
</dbReference>
<evidence type="ECO:0000256" key="14">
    <source>
        <dbReference type="ARBA" id="ARBA00037822"/>
    </source>
</evidence>
<dbReference type="AlphaFoldDB" id="A0A815Z062"/>
<accession>A0A815Z062</accession>
<evidence type="ECO:0000256" key="17">
    <source>
        <dbReference type="SAM" id="MobiDB-lite"/>
    </source>
</evidence>
<dbReference type="PANTHER" id="PTHR23339">
    <property type="entry name" value="TYROSINE SPECIFIC PROTEIN PHOSPHATASE AND DUAL SPECIFICITY PROTEIN PHOSPHATASE"/>
    <property type="match status" value="1"/>
</dbReference>
<dbReference type="InterPro" id="IPR000387">
    <property type="entry name" value="Tyr_Pase_dom"/>
</dbReference>
<organism evidence="20 24">
    <name type="scientific">Rotaria magnacalcarata</name>
    <dbReference type="NCBI Taxonomy" id="392030"/>
    <lineage>
        <taxon>Eukaryota</taxon>
        <taxon>Metazoa</taxon>
        <taxon>Spiralia</taxon>
        <taxon>Gnathifera</taxon>
        <taxon>Rotifera</taxon>
        <taxon>Eurotatoria</taxon>
        <taxon>Bdelloidea</taxon>
        <taxon>Philodinida</taxon>
        <taxon>Philodinidae</taxon>
        <taxon>Rotaria</taxon>
    </lineage>
</organism>
<feature type="domain" description="Tyrosine specific protein phosphatases" evidence="19">
    <location>
        <begin position="271"/>
        <end position="333"/>
    </location>
</feature>
<evidence type="ECO:0000256" key="5">
    <source>
        <dbReference type="ARBA" id="ARBA00022490"/>
    </source>
</evidence>
<evidence type="ECO:0000256" key="13">
    <source>
        <dbReference type="ARBA" id="ARBA00023306"/>
    </source>
</evidence>
<dbReference type="EMBL" id="CAJNRG010002551">
    <property type="protein sequence ID" value="CAF2048939.1"/>
    <property type="molecule type" value="Genomic_DNA"/>
</dbReference>
<dbReference type="Proteomes" id="UP000663856">
    <property type="component" value="Unassembled WGS sequence"/>
</dbReference>
<comment type="subcellular location">
    <subcellularLocation>
        <location evidence="14">Cell projection</location>
        <location evidence="14">Kinocilium</location>
    </subcellularLocation>
    <subcellularLocation>
        <location evidence="2">Cytoplasm</location>
        <location evidence="2">Cytoskeleton</location>
        <location evidence="2">Microtubule organizing center</location>
        <location evidence="2">Centrosome</location>
    </subcellularLocation>
    <subcellularLocation>
        <location evidence="3">Cytoplasm</location>
        <location evidence="3">Cytoskeleton</location>
        <location evidence="3">Spindle pole</location>
    </subcellularLocation>
    <subcellularLocation>
        <location evidence="1">Nucleus</location>
    </subcellularLocation>
</comment>
<keyword evidence="5" id="KW-0963">Cytoplasm</keyword>
<evidence type="ECO:0000256" key="3">
    <source>
        <dbReference type="ARBA" id="ARBA00004647"/>
    </source>
</evidence>
<comment type="catalytic activity">
    <reaction evidence="15">
        <text>O-phospho-L-seryl-[protein] + H2O = L-seryl-[protein] + phosphate</text>
        <dbReference type="Rhea" id="RHEA:20629"/>
        <dbReference type="Rhea" id="RHEA-COMP:9863"/>
        <dbReference type="Rhea" id="RHEA-COMP:11604"/>
        <dbReference type="ChEBI" id="CHEBI:15377"/>
        <dbReference type="ChEBI" id="CHEBI:29999"/>
        <dbReference type="ChEBI" id="CHEBI:43474"/>
        <dbReference type="ChEBI" id="CHEBI:83421"/>
        <dbReference type="EC" id="3.1.3.16"/>
    </reaction>
</comment>
<evidence type="ECO:0000256" key="10">
    <source>
        <dbReference type="ARBA" id="ARBA00023212"/>
    </source>
</evidence>
<feature type="region of interest" description="Disordered" evidence="17">
    <location>
        <begin position="597"/>
        <end position="627"/>
    </location>
</feature>
<dbReference type="Pfam" id="PF22785">
    <property type="entry name" value="Tc-R-P"/>
    <property type="match status" value="1"/>
</dbReference>
<keyword evidence="6" id="KW-0597">Phosphoprotein</keyword>
<dbReference type="GO" id="GO:0000922">
    <property type="term" value="C:spindle pole"/>
    <property type="evidence" value="ECO:0007669"/>
    <property type="project" value="UniProtKB-SubCell"/>
</dbReference>
<dbReference type="InterPro" id="IPR044506">
    <property type="entry name" value="CDC14_C"/>
</dbReference>
<dbReference type="SMART" id="SM00404">
    <property type="entry name" value="PTPc_motif"/>
    <property type="match status" value="1"/>
</dbReference>
<dbReference type="EMBL" id="CAJNRF010008114">
    <property type="protein sequence ID" value="CAF2098057.1"/>
    <property type="molecule type" value="Genomic_DNA"/>
</dbReference>
<dbReference type="PROSITE" id="PS50056">
    <property type="entry name" value="TYR_PHOSPHATASE_2"/>
    <property type="match status" value="1"/>
</dbReference>
<keyword evidence="10" id="KW-0206">Cytoskeleton</keyword>
<name>A0A815Z062_9BILA</name>
<dbReference type="GO" id="GO:0050877">
    <property type="term" value="P:nervous system process"/>
    <property type="evidence" value="ECO:0007669"/>
    <property type="project" value="UniProtKB-ARBA"/>
</dbReference>
<protein>
    <recommendedName>
        <fullName evidence="25">Protein-tyrosine-phosphatase</fullName>
    </recommendedName>
</protein>
<dbReference type="EMBL" id="CAJNOV010015615">
    <property type="protein sequence ID" value="CAF1577113.1"/>
    <property type="molecule type" value="Genomic_DNA"/>
</dbReference>
<evidence type="ECO:0000313" key="24">
    <source>
        <dbReference type="Proteomes" id="UP000663855"/>
    </source>
</evidence>
<dbReference type="GO" id="GO:0005813">
    <property type="term" value="C:centrosome"/>
    <property type="evidence" value="ECO:0007669"/>
    <property type="project" value="UniProtKB-SubCell"/>
</dbReference>
<dbReference type="SUPFAM" id="SSF52799">
    <property type="entry name" value="(Phosphotyrosine protein) phosphatases II"/>
    <property type="match status" value="2"/>
</dbReference>
<evidence type="ECO:0000256" key="2">
    <source>
        <dbReference type="ARBA" id="ARBA00004300"/>
    </source>
</evidence>
<keyword evidence="7" id="KW-0132">Cell division</keyword>
<dbReference type="EMBL" id="CAJNRE010009452">
    <property type="protein sequence ID" value="CAF2082094.1"/>
    <property type="molecule type" value="Genomic_DNA"/>
</dbReference>
<dbReference type="FunFam" id="3.90.190.10:FF:000032">
    <property type="entry name" value="dual specificity protein phosphatase CDC14A isoform X1"/>
    <property type="match status" value="1"/>
</dbReference>
<keyword evidence="12" id="KW-0966">Cell projection</keyword>
<gene>
    <name evidence="20" type="ORF">CJN711_LOCUS32576</name>
    <name evidence="22" type="ORF">MBJ925_LOCUS18858</name>
    <name evidence="23" type="ORF">WKI299_LOCUS19614</name>
    <name evidence="21" type="ORF">XDN619_LOCUS8185</name>
</gene>
<dbReference type="SMART" id="SM00195">
    <property type="entry name" value="DSPc"/>
    <property type="match status" value="1"/>
</dbReference>
<dbReference type="CDD" id="cd14499">
    <property type="entry name" value="CDC14_C"/>
    <property type="match status" value="1"/>
</dbReference>